<accession>A0A446ZIP9</accession>
<protein>
    <recommendedName>
        <fullName evidence="3">HipA-like C-terminal domain-containing protein</fullName>
    </recommendedName>
</protein>
<dbReference type="Gene3D" id="3.30.200.120">
    <property type="match status" value="1"/>
</dbReference>
<proteinExistence type="predicted"/>
<dbReference type="AlphaFoldDB" id="A0A446ZIP9"/>
<organism evidence="1 2">
    <name type="scientific">Acinetobacter calcoaceticus</name>
    <dbReference type="NCBI Taxonomy" id="471"/>
    <lineage>
        <taxon>Bacteria</taxon>
        <taxon>Pseudomonadati</taxon>
        <taxon>Pseudomonadota</taxon>
        <taxon>Gammaproteobacteria</taxon>
        <taxon>Moraxellales</taxon>
        <taxon>Moraxellaceae</taxon>
        <taxon>Acinetobacter</taxon>
        <taxon>Acinetobacter calcoaceticus/baumannii complex</taxon>
    </lineage>
</organism>
<evidence type="ECO:0000313" key="1">
    <source>
        <dbReference type="EMBL" id="VAX44412.1"/>
    </source>
</evidence>
<dbReference type="Proteomes" id="UP000294355">
    <property type="component" value="Chromosome"/>
</dbReference>
<evidence type="ECO:0008006" key="3">
    <source>
        <dbReference type="Google" id="ProtNLM"/>
    </source>
</evidence>
<reference evidence="1 2" key="1">
    <citation type="submission" date="2018-08" db="EMBL/GenBank/DDBJ databases">
        <authorList>
            <person name="Gonzaga-Molto A."/>
        </authorList>
    </citation>
    <scope>NUCLEOTIDE SEQUENCE [LARGE SCALE GENOMIC DNA]</scope>
    <source>
        <strain evidence="1">Acinetobacter calcoaceticus str. 2117</strain>
    </source>
</reference>
<gene>
    <name evidence="1" type="ORF">AC2117_01594</name>
</gene>
<sequence length="312" mass="36090">MEEKYNIVDISNIDQDNIEYLGTKDKFWYVKDDEEYLFKSIQVTKKDGQQHLRIGEDCSEKIACEIGGLLGIPHVHYELAIYKGLRGVVSKNFISQNRGESLVLGNELLERFKISDSMDLVHQTIPRVYIVIRFLIGKKPLGFNELPNIKTAGEFFVGYLMLDALIANQDRHNENWGMIQRVNGDRHLALTFDHGASLGKNINDEKKEERLKTKDQGNSVKAYTKRAKSWFYLKQDRNTRLKVIEAFQEFGKLYPAAYHAWVTRLIEINEGQFKNIIDKIPDHLMSDVSKRFALEMIKCNKDTIIANSKLND</sequence>
<dbReference type="Gene3D" id="1.10.1070.20">
    <property type="match status" value="1"/>
</dbReference>
<dbReference type="EMBL" id="LS999521">
    <property type="protein sequence ID" value="VAX44412.1"/>
    <property type="molecule type" value="Genomic_DNA"/>
</dbReference>
<name>A0A446ZIP9_ACICA</name>
<evidence type="ECO:0000313" key="2">
    <source>
        <dbReference type="Proteomes" id="UP000294355"/>
    </source>
</evidence>